<gene>
    <name evidence="1" type="ORF">T190423A01A_90045</name>
</gene>
<evidence type="ECO:0000313" key="2">
    <source>
        <dbReference type="Proteomes" id="UP001497527"/>
    </source>
</evidence>
<evidence type="ECO:0000313" key="1">
    <source>
        <dbReference type="EMBL" id="CAL2104620.1"/>
    </source>
</evidence>
<protein>
    <submittedName>
        <fullName evidence="1">Uncharacterized protein</fullName>
    </submittedName>
</protein>
<dbReference type="RefSeq" id="WP_348721713.1">
    <property type="nucleotide sequence ID" value="NZ_CAXJIO010000018.1"/>
</dbReference>
<dbReference type="EMBL" id="CAXJIO010000018">
    <property type="protein sequence ID" value="CAL2104620.1"/>
    <property type="molecule type" value="Genomic_DNA"/>
</dbReference>
<reference evidence="1 2" key="1">
    <citation type="submission" date="2024-05" db="EMBL/GenBank/DDBJ databases">
        <authorList>
            <person name="Duchaud E."/>
        </authorList>
    </citation>
    <scope>NUCLEOTIDE SEQUENCE [LARGE SCALE GENOMIC DNA]</scope>
    <source>
        <strain evidence="1">Ena-SAMPLE-TAB-13-05-2024-13:56:06:370-140308</strain>
    </source>
</reference>
<name>A0ABP1F278_9FLAO</name>
<sequence length="163" mass="18224">MLRVYHRVKINPELLNPDLIEIDEDNFLNPFAKYLSGSEKTTIPAGKVVGVTWNPYVIVEPQTSGSPFPSESESIGRLPAMALPSSRWSQTDISMYDSKSQEITATTDISDYRHKSGGHIDGFKNIHMSNTADTLLKIVWKTLGNTPICGEFVFIIEQENCEC</sequence>
<comment type="caution">
    <text evidence="1">The sequence shown here is derived from an EMBL/GenBank/DDBJ whole genome shotgun (WGS) entry which is preliminary data.</text>
</comment>
<organism evidence="1 2">
    <name type="scientific">Tenacibaculum polynesiense</name>
    <dbReference type="NCBI Taxonomy" id="3137857"/>
    <lineage>
        <taxon>Bacteria</taxon>
        <taxon>Pseudomonadati</taxon>
        <taxon>Bacteroidota</taxon>
        <taxon>Flavobacteriia</taxon>
        <taxon>Flavobacteriales</taxon>
        <taxon>Flavobacteriaceae</taxon>
        <taxon>Tenacibaculum</taxon>
    </lineage>
</organism>
<proteinExistence type="predicted"/>
<keyword evidence="2" id="KW-1185">Reference proteome</keyword>
<dbReference type="Proteomes" id="UP001497527">
    <property type="component" value="Unassembled WGS sequence"/>
</dbReference>
<accession>A0ABP1F278</accession>